<feature type="region of interest" description="Disordered" evidence="1">
    <location>
        <begin position="33"/>
        <end position="52"/>
    </location>
</feature>
<feature type="region of interest" description="Disordered" evidence="1">
    <location>
        <begin position="76"/>
        <end position="115"/>
    </location>
</feature>
<dbReference type="EMBL" id="JAHYIQ010000012">
    <property type="protein sequence ID" value="KAK1127133.1"/>
    <property type="molecule type" value="Genomic_DNA"/>
</dbReference>
<reference evidence="2" key="1">
    <citation type="submission" date="2021-10" db="EMBL/GenBank/DDBJ databases">
        <title>Melipona bicolor Genome sequencing and assembly.</title>
        <authorList>
            <person name="Araujo N.S."/>
            <person name="Arias M.C."/>
        </authorList>
    </citation>
    <scope>NUCLEOTIDE SEQUENCE</scope>
    <source>
        <strain evidence="2">USP_2M_L1-L4_2017</strain>
        <tissue evidence="2">Whole body</tissue>
    </source>
</reference>
<comment type="caution">
    <text evidence="2">The sequence shown here is derived from an EMBL/GenBank/DDBJ whole genome shotgun (WGS) entry which is preliminary data.</text>
</comment>
<organism evidence="2 3">
    <name type="scientific">Melipona bicolor</name>
    <dbReference type="NCBI Taxonomy" id="60889"/>
    <lineage>
        <taxon>Eukaryota</taxon>
        <taxon>Metazoa</taxon>
        <taxon>Ecdysozoa</taxon>
        <taxon>Arthropoda</taxon>
        <taxon>Hexapoda</taxon>
        <taxon>Insecta</taxon>
        <taxon>Pterygota</taxon>
        <taxon>Neoptera</taxon>
        <taxon>Endopterygota</taxon>
        <taxon>Hymenoptera</taxon>
        <taxon>Apocrita</taxon>
        <taxon>Aculeata</taxon>
        <taxon>Apoidea</taxon>
        <taxon>Anthophila</taxon>
        <taxon>Apidae</taxon>
        <taxon>Melipona</taxon>
    </lineage>
</organism>
<keyword evidence="3" id="KW-1185">Reference proteome</keyword>
<dbReference type="AlphaFoldDB" id="A0AA40FXD5"/>
<evidence type="ECO:0000313" key="3">
    <source>
        <dbReference type="Proteomes" id="UP001177670"/>
    </source>
</evidence>
<name>A0AA40FXD5_9HYME</name>
<feature type="compositionally biased region" description="Basic and acidic residues" evidence="1">
    <location>
        <begin position="80"/>
        <end position="95"/>
    </location>
</feature>
<evidence type="ECO:0000313" key="2">
    <source>
        <dbReference type="EMBL" id="KAK1127133.1"/>
    </source>
</evidence>
<accession>A0AA40FXD5</accession>
<proteinExistence type="predicted"/>
<feature type="compositionally biased region" description="Low complexity" evidence="1">
    <location>
        <begin position="33"/>
        <end position="47"/>
    </location>
</feature>
<protein>
    <submittedName>
        <fullName evidence="2">Uncharacterized protein</fullName>
    </submittedName>
</protein>
<dbReference type="Proteomes" id="UP001177670">
    <property type="component" value="Unassembled WGS sequence"/>
</dbReference>
<evidence type="ECO:0000256" key="1">
    <source>
        <dbReference type="SAM" id="MobiDB-lite"/>
    </source>
</evidence>
<gene>
    <name evidence="2" type="ORF">K0M31_003681</name>
</gene>
<feature type="region of interest" description="Disordered" evidence="1">
    <location>
        <begin position="1"/>
        <end position="20"/>
    </location>
</feature>
<sequence>MSSGGGGGGGGGGSSGGVTGYGIEEILWETYLSSSGDSSSSSSSSSGPNTTVFGSRECLIPPRCCMWLLSCRARGGHIPKPRETRSDTDAHEHANKQNYSSIGRARAATHRYPPD</sequence>